<protein>
    <submittedName>
        <fullName evidence="2">GyrI-like domain-containing protein</fullName>
    </submittedName>
</protein>
<comment type="caution">
    <text evidence="2">The sequence shown here is derived from an EMBL/GenBank/DDBJ whole genome shotgun (WGS) entry which is preliminary data.</text>
</comment>
<dbReference type="EMBL" id="BAABIK010000048">
    <property type="protein sequence ID" value="GAA4957613.1"/>
    <property type="molecule type" value="Genomic_DNA"/>
</dbReference>
<feature type="domain" description="AraC effector-binding" evidence="1">
    <location>
        <begin position="3"/>
        <end position="148"/>
    </location>
</feature>
<dbReference type="Gene3D" id="3.20.80.10">
    <property type="entry name" value="Regulatory factor, effector binding domain"/>
    <property type="match status" value="1"/>
</dbReference>
<dbReference type="InterPro" id="IPR010499">
    <property type="entry name" value="AraC_E-bd"/>
</dbReference>
<evidence type="ECO:0000313" key="3">
    <source>
        <dbReference type="Proteomes" id="UP001499993"/>
    </source>
</evidence>
<evidence type="ECO:0000259" key="1">
    <source>
        <dbReference type="SMART" id="SM00871"/>
    </source>
</evidence>
<evidence type="ECO:0000313" key="2">
    <source>
        <dbReference type="EMBL" id="GAA4957613.1"/>
    </source>
</evidence>
<dbReference type="Pfam" id="PF06445">
    <property type="entry name" value="GyrI-like"/>
    <property type="match status" value="1"/>
</dbReference>
<name>A0ABP9H5H8_9ACTN</name>
<reference evidence="3" key="1">
    <citation type="journal article" date="2019" name="Int. J. Syst. Evol. Microbiol.">
        <title>The Global Catalogue of Microorganisms (GCM) 10K type strain sequencing project: providing services to taxonomists for standard genome sequencing and annotation.</title>
        <authorList>
            <consortium name="The Broad Institute Genomics Platform"/>
            <consortium name="The Broad Institute Genome Sequencing Center for Infectious Disease"/>
            <person name="Wu L."/>
            <person name="Ma J."/>
        </authorList>
    </citation>
    <scope>NUCLEOTIDE SEQUENCE [LARGE SCALE GENOMIC DNA]</scope>
    <source>
        <strain evidence="3">JCM 18123</strain>
    </source>
</reference>
<keyword evidence="3" id="KW-1185">Reference proteome</keyword>
<organism evidence="2 3">
    <name type="scientific">Streptomonospora halophila</name>
    <dbReference type="NCBI Taxonomy" id="427369"/>
    <lineage>
        <taxon>Bacteria</taxon>
        <taxon>Bacillati</taxon>
        <taxon>Actinomycetota</taxon>
        <taxon>Actinomycetes</taxon>
        <taxon>Streptosporangiales</taxon>
        <taxon>Nocardiopsidaceae</taxon>
        <taxon>Streptomonospora</taxon>
    </lineage>
</organism>
<gene>
    <name evidence="2" type="ORF">GCM10023224_49420</name>
</gene>
<dbReference type="SUPFAM" id="SSF55136">
    <property type="entry name" value="Probable bacterial effector-binding domain"/>
    <property type="match status" value="1"/>
</dbReference>
<dbReference type="SMART" id="SM00871">
    <property type="entry name" value="AraC_E_bind"/>
    <property type="match status" value="1"/>
</dbReference>
<sequence>MTDVPRHEVLTEQPYVAIPTKVTTREWGKAAALVTEVRDWLRGNGIPAAGPPFFRYWVVGGGEREHILEVGTPIGEPVAGDGRVVPGVIPGGEYALLSHIGDPERLDAAHAQLRSWAAEHDLTWMKRGQGDSEVWGGRFEFYLTSPVRNLGAACSVELAYLVRDAES</sequence>
<dbReference type="InterPro" id="IPR029442">
    <property type="entry name" value="GyrI-like"/>
</dbReference>
<accession>A0ABP9H5H8</accession>
<dbReference type="InterPro" id="IPR011256">
    <property type="entry name" value="Reg_factor_effector_dom_sf"/>
</dbReference>
<proteinExistence type="predicted"/>
<dbReference type="Proteomes" id="UP001499993">
    <property type="component" value="Unassembled WGS sequence"/>
</dbReference>